<proteinExistence type="predicted"/>
<sequence length="240" mass="27816">MSSEYRDPPYSAKEIVEIFTDFYTFLTTLHYNPGELVTPPPQGWPNLAPGSDLDAKSDLALEVIRSLPYLDSSADVHYKSRLVNYSTVDRSYFVGKRPFPGEESFEDLPDHVFIFALGHESGGRSLFLDVNTGEVIEEMIRMERKPPQDAKTYFAELKEDYRSLKLIPIRGMDSIEAWYAEERETPITEEELLAQTDDWETELDVQYLRQVYRACGWPSAFSKDEAFDEVETLMEKRDYF</sequence>
<keyword evidence="2" id="KW-1185">Reference proteome</keyword>
<protein>
    <submittedName>
        <fullName evidence="1">Uncharacterized protein</fullName>
    </submittedName>
</protein>
<dbReference type="Proteomes" id="UP000316096">
    <property type="component" value="Unassembled WGS sequence"/>
</dbReference>
<reference evidence="1 2" key="1">
    <citation type="submission" date="2019-06" db="EMBL/GenBank/DDBJ databases">
        <title>Sequencing the genomes of 1000 actinobacteria strains.</title>
        <authorList>
            <person name="Klenk H.-P."/>
        </authorList>
    </citation>
    <scope>NUCLEOTIDE SEQUENCE [LARGE SCALE GENOMIC DNA]</scope>
    <source>
        <strain evidence="1 2">DSM 102200</strain>
    </source>
</reference>
<organism evidence="1 2">
    <name type="scientific">Actinoallomurus bryophytorum</name>
    <dbReference type="NCBI Taxonomy" id="1490222"/>
    <lineage>
        <taxon>Bacteria</taxon>
        <taxon>Bacillati</taxon>
        <taxon>Actinomycetota</taxon>
        <taxon>Actinomycetes</taxon>
        <taxon>Streptosporangiales</taxon>
        <taxon>Thermomonosporaceae</taxon>
        <taxon>Actinoallomurus</taxon>
    </lineage>
</organism>
<accession>A0A543BZM7</accession>
<evidence type="ECO:0000313" key="2">
    <source>
        <dbReference type="Proteomes" id="UP000316096"/>
    </source>
</evidence>
<dbReference type="OrthoDB" id="5182783at2"/>
<name>A0A543BZM7_9ACTN</name>
<dbReference type="EMBL" id="VFOZ01000002">
    <property type="protein sequence ID" value="TQL90265.1"/>
    <property type="molecule type" value="Genomic_DNA"/>
</dbReference>
<dbReference type="RefSeq" id="WP_141962323.1">
    <property type="nucleotide sequence ID" value="NZ_VFOZ01000002.1"/>
</dbReference>
<comment type="caution">
    <text evidence="1">The sequence shown here is derived from an EMBL/GenBank/DDBJ whole genome shotgun (WGS) entry which is preliminary data.</text>
</comment>
<gene>
    <name evidence="1" type="ORF">FB559_7565</name>
</gene>
<evidence type="ECO:0000313" key="1">
    <source>
        <dbReference type="EMBL" id="TQL90265.1"/>
    </source>
</evidence>
<dbReference type="AlphaFoldDB" id="A0A543BZM7"/>